<dbReference type="Proteomes" id="UP000770586">
    <property type="component" value="Unassembled WGS sequence"/>
</dbReference>
<evidence type="ECO:0000313" key="2">
    <source>
        <dbReference type="EMBL" id="MBP1901944.1"/>
    </source>
</evidence>
<proteinExistence type="predicted"/>
<evidence type="ECO:0000313" key="3">
    <source>
        <dbReference type="Proteomes" id="UP000770586"/>
    </source>
</evidence>
<name>A0A8J7R4Q9_9EURY</name>
<protein>
    <submittedName>
        <fullName evidence="2">Uncharacterized protein</fullName>
    </submittedName>
</protein>
<keyword evidence="3" id="KW-1185">Reference proteome</keyword>
<feature type="region of interest" description="Disordered" evidence="1">
    <location>
        <begin position="1"/>
        <end position="40"/>
    </location>
</feature>
<gene>
    <name evidence="2" type="ORF">J2744_001622</name>
</gene>
<feature type="compositionally biased region" description="Basic and acidic residues" evidence="1">
    <location>
        <begin position="24"/>
        <end position="33"/>
    </location>
</feature>
<reference evidence="2 3" key="1">
    <citation type="submission" date="2021-03" db="EMBL/GenBank/DDBJ databases">
        <title>Genomic Encyclopedia of Type Strains, Phase IV (KMG-IV): sequencing the most valuable type-strain genomes for metagenomic binning, comparative biology and taxonomic classification.</title>
        <authorList>
            <person name="Goeker M."/>
        </authorList>
    </citation>
    <scope>NUCLEOTIDE SEQUENCE [LARGE SCALE GENOMIC DNA]</scope>
    <source>
        <strain evidence="2 3">DSM 12287</strain>
    </source>
</reference>
<evidence type="ECO:0000256" key="1">
    <source>
        <dbReference type="SAM" id="MobiDB-lite"/>
    </source>
</evidence>
<dbReference type="RefSeq" id="WP_280921413.1">
    <property type="nucleotide sequence ID" value="NZ_BAAADX010000002.1"/>
</dbReference>
<dbReference type="AlphaFoldDB" id="A0A8J7R4Q9"/>
<sequence length="40" mass="4652">MSAQEEEQSDRERARESLLSGGERVAKGRQRDRDEDDDED</sequence>
<accession>A0A8J7R4Q9</accession>
<dbReference type="EMBL" id="JAGGKE010000005">
    <property type="protein sequence ID" value="MBP1901944.1"/>
    <property type="molecule type" value="Genomic_DNA"/>
</dbReference>
<organism evidence="2 3">
    <name type="scientific">Halorubrum trapanicum</name>
    <dbReference type="NCBI Taxonomy" id="29284"/>
    <lineage>
        <taxon>Archaea</taxon>
        <taxon>Methanobacteriati</taxon>
        <taxon>Methanobacteriota</taxon>
        <taxon>Stenosarchaea group</taxon>
        <taxon>Halobacteria</taxon>
        <taxon>Halobacteriales</taxon>
        <taxon>Haloferacaceae</taxon>
        <taxon>Halorubrum</taxon>
    </lineage>
</organism>
<comment type="caution">
    <text evidence="2">The sequence shown here is derived from an EMBL/GenBank/DDBJ whole genome shotgun (WGS) entry which is preliminary data.</text>
</comment>